<dbReference type="Proteomes" id="UP000054549">
    <property type="component" value="Unassembled WGS sequence"/>
</dbReference>
<gene>
    <name evidence="2" type="ORF">M378DRAFT_668408</name>
</gene>
<dbReference type="AlphaFoldDB" id="A0A0C2W1C3"/>
<evidence type="ECO:0000313" key="3">
    <source>
        <dbReference type="Proteomes" id="UP000054549"/>
    </source>
</evidence>
<dbReference type="HOGENOM" id="CLU_2372321_0_0_1"/>
<proteinExistence type="predicted"/>
<evidence type="ECO:0000256" key="1">
    <source>
        <dbReference type="SAM" id="MobiDB-lite"/>
    </source>
</evidence>
<reference evidence="2 3" key="1">
    <citation type="submission" date="2014-04" db="EMBL/GenBank/DDBJ databases">
        <title>Evolutionary Origins and Diversification of the Mycorrhizal Mutualists.</title>
        <authorList>
            <consortium name="DOE Joint Genome Institute"/>
            <consortium name="Mycorrhizal Genomics Consortium"/>
            <person name="Kohler A."/>
            <person name="Kuo A."/>
            <person name="Nagy L.G."/>
            <person name="Floudas D."/>
            <person name="Copeland A."/>
            <person name="Barry K.W."/>
            <person name="Cichocki N."/>
            <person name="Veneault-Fourrey C."/>
            <person name="LaButti K."/>
            <person name="Lindquist E.A."/>
            <person name="Lipzen A."/>
            <person name="Lundell T."/>
            <person name="Morin E."/>
            <person name="Murat C."/>
            <person name="Riley R."/>
            <person name="Ohm R."/>
            <person name="Sun H."/>
            <person name="Tunlid A."/>
            <person name="Henrissat B."/>
            <person name="Grigoriev I.V."/>
            <person name="Hibbett D.S."/>
            <person name="Martin F."/>
        </authorList>
    </citation>
    <scope>NUCLEOTIDE SEQUENCE [LARGE SCALE GENOMIC DNA]</scope>
    <source>
        <strain evidence="2 3">Koide BX008</strain>
    </source>
</reference>
<dbReference type="InParanoid" id="A0A0C2W1C3"/>
<keyword evidence="3" id="KW-1185">Reference proteome</keyword>
<accession>A0A0C2W1C3</accession>
<evidence type="ECO:0000313" key="2">
    <source>
        <dbReference type="EMBL" id="KIL54917.1"/>
    </source>
</evidence>
<name>A0A0C2W1C3_AMAMK</name>
<feature type="compositionally biased region" description="Basic residues" evidence="1">
    <location>
        <begin position="86"/>
        <end position="95"/>
    </location>
</feature>
<dbReference type="EMBL" id="KN818600">
    <property type="protein sequence ID" value="KIL54917.1"/>
    <property type="molecule type" value="Genomic_DNA"/>
</dbReference>
<organism evidence="2 3">
    <name type="scientific">Amanita muscaria (strain Koide BX008)</name>
    <dbReference type="NCBI Taxonomy" id="946122"/>
    <lineage>
        <taxon>Eukaryota</taxon>
        <taxon>Fungi</taxon>
        <taxon>Dikarya</taxon>
        <taxon>Basidiomycota</taxon>
        <taxon>Agaricomycotina</taxon>
        <taxon>Agaricomycetes</taxon>
        <taxon>Agaricomycetidae</taxon>
        <taxon>Agaricales</taxon>
        <taxon>Pluteineae</taxon>
        <taxon>Amanitaceae</taxon>
        <taxon>Amanita</taxon>
    </lineage>
</organism>
<sequence>MNAPMAQQFLKWMSQAPATDNDSQISLYPVNLYKPPQQPALRRCQPRATTSRGDDEERQAQGGENEPIDSRGKGKRPAQKEGAASRGKRRRTTRK</sequence>
<feature type="region of interest" description="Disordered" evidence="1">
    <location>
        <begin position="35"/>
        <end position="95"/>
    </location>
</feature>
<protein>
    <submittedName>
        <fullName evidence="2">Uncharacterized protein</fullName>
    </submittedName>
</protein>